<dbReference type="EMBL" id="JASBWR010000003">
    <property type="protein sequence ID" value="KAJ9112921.1"/>
    <property type="molecule type" value="Genomic_DNA"/>
</dbReference>
<reference evidence="1" key="1">
    <citation type="submission" date="2023-04" db="EMBL/GenBank/DDBJ databases">
        <title>Draft Genome sequencing of Naganishia species isolated from polar environments using Oxford Nanopore Technology.</title>
        <authorList>
            <person name="Leo P."/>
            <person name="Venkateswaran K."/>
        </authorList>
    </citation>
    <scope>NUCLEOTIDE SEQUENCE</scope>
    <source>
        <strain evidence="1">MNA-CCFEE 5261</strain>
    </source>
</reference>
<evidence type="ECO:0000313" key="2">
    <source>
        <dbReference type="Proteomes" id="UP001241377"/>
    </source>
</evidence>
<proteinExistence type="predicted"/>
<organism evidence="1 2">
    <name type="scientific">Naganishia cerealis</name>
    <dbReference type="NCBI Taxonomy" id="610337"/>
    <lineage>
        <taxon>Eukaryota</taxon>
        <taxon>Fungi</taxon>
        <taxon>Dikarya</taxon>
        <taxon>Basidiomycota</taxon>
        <taxon>Agaricomycotina</taxon>
        <taxon>Tremellomycetes</taxon>
        <taxon>Filobasidiales</taxon>
        <taxon>Filobasidiaceae</taxon>
        <taxon>Naganishia</taxon>
    </lineage>
</organism>
<comment type="caution">
    <text evidence="1">The sequence shown here is derived from an EMBL/GenBank/DDBJ whole genome shotgun (WGS) entry which is preliminary data.</text>
</comment>
<sequence length="553" mass="61787">MRFPRSGLRIGSRWGSRGLHWRAGAPRMWPKLPNAHFTAGAIIAGSLAFAAIAGEKDFIRLDTAQQGREITVDELQKHNNEEDGVWVCINGLVYDLTDFLPMHPGGAKIILHYAGKNASTIFNKFHAKDVFTKFLDPEKCLGPLVGDLEPAEDITASEEDEEREQLRGQLPKLSKVFNISDFEYLSKRILTPHAWAYYSSAADDEITLRENHYAFSRIFFNPKVLTDVSDVDISTEFLGVKSSAPFYCSAAAQARMGNEDGELSIARGCGNEGIIQMISSTASYSLGEIVEAARKNQPQWFQLYVNEDRDISYNTIKQCEKLGLKAIFVTVDTAMLGRREKDLKFRLFDDEDEVSSTESHADDPLMNFKDVRLTWEDIDKFKSMTKLPIVIKGVQRVQDVLLAIDHGVDAVVLSNHGGRQLDFSRAPVEVLADVMPVLKEKKLEEKIEVYIDGGIRRGTDVLKALCLGAKGVGLGRPFLYANSTYGEQGVTRAIQLLKRELLLDMKLLGVSKLSDLTPELLDLRSLHNRTAPPDMLYNAGYEPLAPPKFLNET</sequence>
<protein>
    <submittedName>
        <fullName evidence="1">Uncharacterized protein</fullName>
    </submittedName>
</protein>
<name>A0ACC2WP91_9TREE</name>
<dbReference type="Proteomes" id="UP001241377">
    <property type="component" value="Unassembled WGS sequence"/>
</dbReference>
<accession>A0ACC2WP91</accession>
<evidence type="ECO:0000313" key="1">
    <source>
        <dbReference type="EMBL" id="KAJ9112921.1"/>
    </source>
</evidence>
<gene>
    <name evidence="1" type="ORF">QFC19_000476</name>
</gene>
<keyword evidence="2" id="KW-1185">Reference proteome</keyword>